<dbReference type="GO" id="GO:0052381">
    <property type="term" value="F:tRNA dimethylallyltransferase activity"/>
    <property type="evidence" value="ECO:0007669"/>
    <property type="project" value="UniProtKB-UniRule"/>
</dbReference>
<evidence type="ECO:0000256" key="9">
    <source>
        <dbReference type="ARBA" id="ARBA00022842"/>
    </source>
</evidence>
<feature type="binding site" evidence="11">
    <location>
        <begin position="8"/>
        <end position="15"/>
    </location>
    <ligand>
        <name>ATP</name>
        <dbReference type="ChEBI" id="CHEBI:30616"/>
    </ligand>
</feature>
<dbReference type="NCBIfam" id="TIGR00174">
    <property type="entry name" value="miaA"/>
    <property type="match status" value="1"/>
</dbReference>
<evidence type="ECO:0000313" key="16">
    <source>
        <dbReference type="Proteomes" id="UP000502377"/>
    </source>
</evidence>
<evidence type="ECO:0000256" key="3">
    <source>
        <dbReference type="ARBA" id="ARBA00005842"/>
    </source>
</evidence>
<dbReference type="GO" id="GO:0006400">
    <property type="term" value="P:tRNA modification"/>
    <property type="evidence" value="ECO:0007669"/>
    <property type="project" value="TreeGrafter"/>
</dbReference>
<comment type="subunit">
    <text evidence="4 11">Monomer.</text>
</comment>
<evidence type="ECO:0000256" key="13">
    <source>
        <dbReference type="RuleBase" id="RU003784"/>
    </source>
</evidence>
<comment type="caution">
    <text evidence="11">Lacks conserved residue(s) required for the propagation of feature annotation.</text>
</comment>
<dbReference type="InterPro" id="IPR018022">
    <property type="entry name" value="IPT"/>
</dbReference>
<keyword evidence="9 11" id="KW-0460">Magnesium</keyword>
<accession>A0A6G5QQ87</accession>
<name>A0A6G5QQ87_CAMRE</name>
<protein>
    <recommendedName>
        <fullName evidence="11">tRNA dimethylallyltransferase</fullName>
        <ecNumber evidence="11">2.5.1.75</ecNumber>
    </recommendedName>
    <alternativeName>
        <fullName evidence="11">Dimethylallyl diphosphate:tRNA dimethylallyltransferase</fullName>
        <shortName evidence="11">DMAPP:tRNA dimethylallyltransferase</shortName>
        <shortName evidence="11">DMATase</shortName>
    </alternativeName>
    <alternativeName>
        <fullName evidence="11">Isopentenyl-diphosphate:tRNA isopentenyltransferase</fullName>
        <shortName evidence="11">IPP transferase</shortName>
        <shortName evidence="11">IPPT</shortName>
        <shortName evidence="11">IPTase</shortName>
    </alternativeName>
</protein>
<dbReference type="PANTHER" id="PTHR11088:SF60">
    <property type="entry name" value="TRNA DIMETHYLALLYLTRANSFERASE"/>
    <property type="match status" value="1"/>
</dbReference>
<dbReference type="GO" id="GO:0005524">
    <property type="term" value="F:ATP binding"/>
    <property type="evidence" value="ECO:0007669"/>
    <property type="project" value="UniProtKB-UniRule"/>
</dbReference>
<keyword evidence="5 11" id="KW-0808">Transferase</keyword>
<dbReference type="PANTHER" id="PTHR11088">
    <property type="entry name" value="TRNA DIMETHYLALLYLTRANSFERASE"/>
    <property type="match status" value="1"/>
</dbReference>
<evidence type="ECO:0000256" key="7">
    <source>
        <dbReference type="ARBA" id="ARBA00022741"/>
    </source>
</evidence>
<evidence type="ECO:0000256" key="10">
    <source>
        <dbReference type="ARBA" id="ARBA00049563"/>
    </source>
</evidence>
<dbReference type="KEGG" id="crx:CRECT_2119"/>
<gene>
    <name evidence="11 15" type="primary">miaA</name>
    <name evidence="15" type="ORF">CRECT_2119</name>
</gene>
<dbReference type="HAMAP" id="MF_00185">
    <property type="entry name" value="IPP_trans"/>
    <property type="match status" value="1"/>
</dbReference>
<dbReference type="RefSeq" id="WP_002943625.1">
    <property type="nucleotide sequence ID" value="NZ_CP012543.1"/>
</dbReference>
<dbReference type="InterPro" id="IPR039657">
    <property type="entry name" value="Dimethylallyltransferase"/>
</dbReference>
<dbReference type="EMBL" id="CP012543">
    <property type="protein sequence ID" value="QCD47722.1"/>
    <property type="molecule type" value="Genomic_DNA"/>
</dbReference>
<proteinExistence type="inferred from homology"/>
<comment type="similarity">
    <text evidence="3 11 14">Belongs to the IPP transferase family.</text>
</comment>
<dbReference type="SUPFAM" id="SSF52540">
    <property type="entry name" value="P-loop containing nucleoside triphosphate hydrolases"/>
    <property type="match status" value="2"/>
</dbReference>
<keyword evidence="8 11" id="KW-0067">ATP-binding</keyword>
<evidence type="ECO:0000256" key="1">
    <source>
        <dbReference type="ARBA" id="ARBA00001946"/>
    </source>
</evidence>
<dbReference type="AlphaFoldDB" id="A0A6G5QQ87"/>
<evidence type="ECO:0000256" key="4">
    <source>
        <dbReference type="ARBA" id="ARBA00011245"/>
    </source>
</evidence>
<comment type="catalytic activity">
    <reaction evidence="10 11 12">
        <text>adenosine(37) in tRNA + dimethylallyl diphosphate = N(6)-dimethylallyladenosine(37) in tRNA + diphosphate</text>
        <dbReference type="Rhea" id="RHEA:26482"/>
        <dbReference type="Rhea" id="RHEA-COMP:10162"/>
        <dbReference type="Rhea" id="RHEA-COMP:10375"/>
        <dbReference type="ChEBI" id="CHEBI:33019"/>
        <dbReference type="ChEBI" id="CHEBI:57623"/>
        <dbReference type="ChEBI" id="CHEBI:74411"/>
        <dbReference type="ChEBI" id="CHEBI:74415"/>
        <dbReference type="EC" id="2.5.1.75"/>
    </reaction>
</comment>
<evidence type="ECO:0000256" key="12">
    <source>
        <dbReference type="RuleBase" id="RU003783"/>
    </source>
</evidence>
<dbReference type="Gene3D" id="3.40.50.300">
    <property type="entry name" value="P-loop containing nucleotide triphosphate hydrolases"/>
    <property type="match status" value="1"/>
</dbReference>
<dbReference type="Proteomes" id="UP000502377">
    <property type="component" value="Chromosome"/>
</dbReference>
<evidence type="ECO:0000256" key="2">
    <source>
        <dbReference type="ARBA" id="ARBA00003213"/>
    </source>
</evidence>
<evidence type="ECO:0000313" key="15">
    <source>
        <dbReference type="EMBL" id="QCD47722.1"/>
    </source>
</evidence>
<keyword evidence="6 11" id="KW-0819">tRNA processing</keyword>
<reference evidence="15 16" key="1">
    <citation type="submission" date="2016-07" db="EMBL/GenBank/DDBJ databases">
        <title>Comparative genomics of the Campylobacter concisus group.</title>
        <authorList>
            <person name="Miller W.G."/>
            <person name="Yee E."/>
            <person name="Chapman M.H."/>
            <person name="Huynh S."/>
            <person name="Bono J.L."/>
            <person name="On S.L.W."/>
            <person name="StLeger J."/>
            <person name="Foster G."/>
            <person name="Parker C.T."/>
        </authorList>
    </citation>
    <scope>NUCLEOTIDE SEQUENCE [LARGE SCALE GENOMIC DNA]</scope>
    <source>
        <strain evidence="15 16">ATCC 33238</strain>
    </source>
</reference>
<evidence type="ECO:0000256" key="14">
    <source>
        <dbReference type="RuleBase" id="RU003785"/>
    </source>
</evidence>
<organism evidence="15 16">
    <name type="scientific">Campylobacter rectus</name>
    <name type="common">Wolinella recta</name>
    <dbReference type="NCBI Taxonomy" id="203"/>
    <lineage>
        <taxon>Bacteria</taxon>
        <taxon>Pseudomonadati</taxon>
        <taxon>Campylobacterota</taxon>
        <taxon>Epsilonproteobacteria</taxon>
        <taxon>Campylobacterales</taxon>
        <taxon>Campylobacteraceae</taxon>
        <taxon>Campylobacter</taxon>
    </lineage>
</organism>
<evidence type="ECO:0000256" key="6">
    <source>
        <dbReference type="ARBA" id="ARBA00022694"/>
    </source>
</evidence>
<comment type="function">
    <text evidence="2 11 13">Catalyzes the transfer of a dimethylallyl group onto the adenine at position 37 in tRNAs that read codons beginning with uridine, leading to the formation of N6-(dimethylallyl)adenosine (i(6)A).</text>
</comment>
<feature type="region of interest" description="Interaction with substrate tRNA" evidence="11">
    <location>
        <begin position="33"/>
        <end position="36"/>
    </location>
</feature>
<comment type="cofactor">
    <cofactor evidence="1 11">
        <name>Mg(2+)</name>
        <dbReference type="ChEBI" id="CHEBI:18420"/>
    </cofactor>
</comment>
<dbReference type="EC" id="2.5.1.75" evidence="11"/>
<evidence type="ECO:0000256" key="8">
    <source>
        <dbReference type="ARBA" id="ARBA00022840"/>
    </source>
</evidence>
<evidence type="ECO:0000256" key="5">
    <source>
        <dbReference type="ARBA" id="ARBA00022679"/>
    </source>
</evidence>
<sequence length="296" mass="33194">MKELAIIGTTASGKTALALKLASEFNGVILSLDSLCVYKFIDVASAKPTADELASVPHFGVNLLMPDEHFDVGMFFEVYKTAREFAQKNGKNLFITGGSGFYLKALLSGLTPKFERVESGLSNAQIYELVSSLDPEFAAKFSANDTYRLQKWFDIYSFLRSNGRGEAVSAYLRENTLAPVVSNLAIFELSWDRDELRGRIKERTRAMFEQGLLDEARELFARYPQRPKPLNSVGLKECGEFLRGEIKTEAELEELICTHTAQLAKRQRTFNRSQFESKFSGSVGECEAKIIEFLSD</sequence>
<keyword evidence="7 11" id="KW-0547">Nucleotide-binding</keyword>
<evidence type="ECO:0000256" key="11">
    <source>
        <dbReference type="HAMAP-Rule" id="MF_00185"/>
    </source>
</evidence>
<feature type="binding site" evidence="11">
    <location>
        <begin position="10"/>
        <end position="15"/>
    </location>
    <ligand>
        <name>substrate</name>
    </ligand>
</feature>
<dbReference type="Pfam" id="PF01715">
    <property type="entry name" value="IPPT"/>
    <property type="match status" value="1"/>
</dbReference>
<feature type="site" description="Interaction with substrate tRNA" evidence="11">
    <location>
        <position position="99"/>
    </location>
</feature>
<dbReference type="InterPro" id="IPR027417">
    <property type="entry name" value="P-loop_NTPase"/>
</dbReference>